<dbReference type="AlphaFoldDB" id="W9R4A7"/>
<keyword evidence="2" id="KW-1185">Reference proteome</keyword>
<name>W9R4A7_9ROSA</name>
<evidence type="ECO:0000313" key="2">
    <source>
        <dbReference type="Proteomes" id="UP000030645"/>
    </source>
</evidence>
<dbReference type="Proteomes" id="UP000030645">
    <property type="component" value="Unassembled WGS sequence"/>
</dbReference>
<accession>W9R4A7</accession>
<protein>
    <submittedName>
        <fullName evidence="1">Uncharacterized protein</fullName>
    </submittedName>
</protein>
<organism evidence="1 2">
    <name type="scientific">Morus notabilis</name>
    <dbReference type="NCBI Taxonomy" id="981085"/>
    <lineage>
        <taxon>Eukaryota</taxon>
        <taxon>Viridiplantae</taxon>
        <taxon>Streptophyta</taxon>
        <taxon>Embryophyta</taxon>
        <taxon>Tracheophyta</taxon>
        <taxon>Spermatophyta</taxon>
        <taxon>Magnoliopsida</taxon>
        <taxon>eudicotyledons</taxon>
        <taxon>Gunneridae</taxon>
        <taxon>Pentapetalae</taxon>
        <taxon>rosids</taxon>
        <taxon>fabids</taxon>
        <taxon>Rosales</taxon>
        <taxon>Moraceae</taxon>
        <taxon>Moreae</taxon>
        <taxon>Morus</taxon>
    </lineage>
</organism>
<reference evidence="2" key="1">
    <citation type="submission" date="2013-01" db="EMBL/GenBank/DDBJ databases">
        <title>Draft Genome Sequence of a Mulberry Tree, Morus notabilis C.K. Schneid.</title>
        <authorList>
            <person name="He N."/>
            <person name="Zhao S."/>
        </authorList>
    </citation>
    <scope>NUCLEOTIDE SEQUENCE</scope>
</reference>
<gene>
    <name evidence="1" type="ORF">L484_000810</name>
</gene>
<proteinExistence type="predicted"/>
<dbReference type="EMBL" id="KE344159">
    <property type="protein sequence ID" value="EXB54202.1"/>
    <property type="molecule type" value="Genomic_DNA"/>
</dbReference>
<evidence type="ECO:0000313" key="1">
    <source>
        <dbReference type="EMBL" id="EXB54202.1"/>
    </source>
</evidence>
<sequence length="71" mass="7747">MARKRGFNEAMEEGGRKAKNYVTFSKRRRPSICATITTPKSPSSSSLRLEIILLSATLPSTTFSVVISAAK</sequence>